<evidence type="ECO:0000313" key="1">
    <source>
        <dbReference type="EMBL" id="KAF9065387.1"/>
    </source>
</evidence>
<reference evidence="1" key="1">
    <citation type="submission" date="2020-11" db="EMBL/GenBank/DDBJ databases">
        <authorList>
            <consortium name="DOE Joint Genome Institute"/>
            <person name="Ahrendt S."/>
            <person name="Riley R."/>
            <person name="Andreopoulos W."/>
            <person name="Labutti K."/>
            <person name="Pangilinan J."/>
            <person name="Ruiz-Duenas F.J."/>
            <person name="Barrasa J.M."/>
            <person name="Sanchez-Garcia M."/>
            <person name="Camarero S."/>
            <person name="Miyauchi S."/>
            <person name="Serrano A."/>
            <person name="Linde D."/>
            <person name="Babiker R."/>
            <person name="Drula E."/>
            <person name="Ayuso-Fernandez I."/>
            <person name="Pacheco R."/>
            <person name="Padilla G."/>
            <person name="Ferreira P."/>
            <person name="Barriuso J."/>
            <person name="Kellner H."/>
            <person name="Castanera R."/>
            <person name="Alfaro M."/>
            <person name="Ramirez L."/>
            <person name="Pisabarro A.G."/>
            <person name="Kuo A."/>
            <person name="Tritt A."/>
            <person name="Lipzen A."/>
            <person name="He G."/>
            <person name="Yan M."/>
            <person name="Ng V."/>
            <person name="Cullen D."/>
            <person name="Martin F."/>
            <person name="Rosso M.-N."/>
            <person name="Henrissat B."/>
            <person name="Hibbett D."/>
            <person name="Martinez A.T."/>
            <person name="Grigoriev I.V."/>
        </authorList>
    </citation>
    <scope>NUCLEOTIDE SEQUENCE</scope>
    <source>
        <strain evidence="1">AH 40177</strain>
    </source>
</reference>
<sequence>MSQQLPFSSHCPMYLQLAHRNTPQGCTHFTSFYTAFQASPTPSSAPSTLPLSPPLYPLLLPWKFHTPPKRSPSSPTRYPILPLVMTNLTQKYSSHVAELYKEELVKCVREDTAKFPQVPKEAVEEDLSEPFSKLFTPKPSAPSTPWISSPIIGSTSSTAVHPIASTSGATCLNSAGSTGSAGFGGKDQNLATIINGRKWREEAEEKAWKETEVKMAALEIGNKVTAIASSLKKADKLKQFAYNYLGNQKASDMYFGWNSYDPQAVTEAPAQPQSFWGASAIFSNQCFGQDKEDELAMSRNSKFLLGDENLAGLELAPQDVISRVMDNPNVQNIRDNTRARALKRDFLISAFFLARSMSTKPQPRIQDPPGISCHQLVKKKSTEEMSFEACRRRVGKASVSQCNASFGFKTIERLDENDSLVT</sequence>
<accession>A0A9P5U482</accession>
<proteinExistence type="predicted"/>
<organism evidence="1 2">
    <name type="scientific">Rhodocollybia butyracea</name>
    <dbReference type="NCBI Taxonomy" id="206335"/>
    <lineage>
        <taxon>Eukaryota</taxon>
        <taxon>Fungi</taxon>
        <taxon>Dikarya</taxon>
        <taxon>Basidiomycota</taxon>
        <taxon>Agaricomycotina</taxon>
        <taxon>Agaricomycetes</taxon>
        <taxon>Agaricomycetidae</taxon>
        <taxon>Agaricales</taxon>
        <taxon>Marasmiineae</taxon>
        <taxon>Omphalotaceae</taxon>
        <taxon>Rhodocollybia</taxon>
    </lineage>
</organism>
<gene>
    <name evidence="1" type="ORF">BDP27DRAFT_1424838</name>
</gene>
<dbReference type="EMBL" id="JADNRY010000104">
    <property type="protein sequence ID" value="KAF9065387.1"/>
    <property type="molecule type" value="Genomic_DNA"/>
</dbReference>
<protein>
    <submittedName>
        <fullName evidence="1">Uncharacterized protein</fullName>
    </submittedName>
</protein>
<dbReference type="AlphaFoldDB" id="A0A9P5U482"/>
<keyword evidence="2" id="KW-1185">Reference proteome</keyword>
<name>A0A9P5U482_9AGAR</name>
<dbReference type="Proteomes" id="UP000772434">
    <property type="component" value="Unassembled WGS sequence"/>
</dbReference>
<dbReference type="OrthoDB" id="983479at2759"/>
<comment type="caution">
    <text evidence="1">The sequence shown here is derived from an EMBL/GenBank/DDBJ whole genome shotgun (WGS) entry which is preliminary data.</text>
</comment>
<evidence type="ECO:0000313" key="2">
    <source>
        <dbReference type="Proteomes" id="UP000772434"/>
    </source>
</evidence>